<accession>A0A848MAF5</accession>
<sequence>MLSKLKLLFEDRCPECQQKLLTSHDHMSMTKHCPDHHYAEETFTQLGVTIKYKPDPQNK</sequence>
<dbReference type="EMBL" id="JABBPN010000016">
    <property type="protein sequence ID" value="NMO97239.1"/>
    <property type="molecule type" value="Genomic_DNA"/>
</dbReference>
<organism evidence="1 2">
    <name type="scientific">Paenibacillus lemnae</name>
    <dbReference type="NCBI Taxonomy" id="1330551"/>
    <lineage>
        <taxon>Bacteria</taxon>
        <taxon>Bacillati</taxon>
        <taxon>Bacillota</taxon>
        <taxon>Bacilli</taxon>
        <taxon>Bacillales</taxon>
        <taxon>Paenibacillaceae</taxon>
        <taxon>Paenibacillus</taxon>
    </lineage>
</organism>
<comment type="caution">
    <text evidence="1">The sequence shown here is derived from an EMBL/GenBank/DDBJ whole genome shotgun (WGS) entry which is preliminary data.</text>
</comment>
<protein>
    <submittedName>
        <fullName evidence="1">Uncharacterized protein</fullName>
    </submittedName>
</protein>
<dbReference type="AlphaFoldDB" id="A0A848MAF5"/>
<name>A0A848MAF5_PAELE</name>
<evidence type="ECO:0000313" key="2">
    <source>
        <dbReference type="Proteomes" id="UP000565468"/>
    </source>
</evidence>
<dbReference type="Proteomes" id="UP000565468">
    <property type="component" value="Unassembled WGS sequence"/>
</dbReference>
<reference evidence="1 2" key="1">
    <citation type="submission" date="2020-04" db="EMBL/GenBank/DDBJ databases">
        <title>Paenibacillus algicola sp. nov., a novel marine bacterium producing alginate lyase.</title>
        <authorList>
            <person name="Huang H."/>
        </authorList>
    </citation>
    <scope>NUCLEOTIDE SEQUENCE [LARGE SCALE GENOMIC DNA]</scope>
    <source>
        <strain evidence="1 2">L7-75</strain>
    </source>
</reference>
<gene>
    <name evidence="1" type="ORF">HII30_15855</name>
</gene>
<keyword evidence="2" id="KW-1185">Reference proteome</keyword>
<proteinExistence type="predicted"/>
<evidence type="ECO:0000313" key="1">
    <source>
        <dbReference type="EMBL" id="NMO97239.1"/>
    </source>
</evidence>